<dbReference type="AlphaFoldDB" id="A0A7W7EP38"/>
<dbReference type="Gene3D" id="3.40.630.10">
    <property type="entry name" value="Zn peptidases"/>
    <property type="match status" value="1"/>
</dbReference>
<feature type="binding site" evidence="2">
    <location>
        <position position="164"/>
    </location>
    <ligand>
        <name>Mn(2+)</name>
        <dbReference type="ChEBI" id="CHEBI:29035"/>
        <label>2</label>
    </ligand>
</feature>
<dbReference type="PANTHER" id="PTHR11014:SF63">
    <property type="entry name" value="METALLOPEPTIDASE, PUTATIVE (AFU_ORTHOLOGUE AFUA_6G09600)-RELATED"/>
    <property type="match status" value="1"/>
</dbReference>
<dbReference type="Proteomes" id="UP000543836">
    <property type="component" value="Unassembled WGS sequence"/>
</dbReference>
<dbReference type="PANTHER" id="PTHR11014">
    <property type="entry name" value="PEPTIDASE M20 FAMILY MEMBER"/>
    <property type="match status" value="1"/>
</dbReference>
<feature type="binding site" evidence="2">
    <location>
        <position position="138"/>
    </location>
    <ligand>
        <name>Mn(2+)</name>
        <dbReference type="ChEBI" id="CHEBI:29035"/>
        <label>2</label>
    </ligand>
</feature>
<dbReference type="Gene3D" id="3.30.70.360">
    <property type="match status" value="1"/>
</dbReference>
<evidence type="ECO:0000313" key="4">
    <source>
        <dbReference type="EMBL" id="MBB4570843.1"/>
    </source>
</evidence>
<keyword evidence="2" id="KW-0479">Metal-binding</keyword>
<dbReference type="GO" id="GO:0047980">
    <property type="term" value="F:hippurate hydrolase activity"/>
    <property type="evidence" value="ECO:0007669"/>
    <property type="project" value="UniProtKB-EC"/>
</dbReference>
<dbReference type="Pfam" id="PF07687">
    <property type="entry name" value="M20_dimer"/>
    <property type="match status" value="1"/>
</dbReference>
<gene>
    <name evidence="4" type="ORF">GGE60_005000</name>
</gene>
<keyword evidence="2" id="KW-0464">Manganese</keyword>
<dbReference type="InterPro" id="IPR011650">
    <property type="entry name" value="Peptidase_M20_dimer"/>
</dbReference>
<dbReference type="CDD" id="cd05666">
    <property type="entry name" value="M20_Acy1-like"/>
    <property type="match status" value="1"/>
</dbReference>
<proteinExistence type="predicted"/>
<dbReference type="OrthoDB" id="9777385at2"/>
<reference evidence="4 5" key="1">
    <citation type="submission" date="2020-08" db="EMBL/GenBank/DDBJ databases">
        <title>Genomic Encyclopedia of Type Strains, Phase IV (KMG-V): Genome sequencing to study the core and pangenomes of soil and plant-associated prokaryotes.</title>
        <authorList>
            <person name="Whitman W."/>
        </authorList>
    </citation>
    <scope>NUCLEOTIDE SEQUENCE [LARGE SCALE GENOMIC DNA]</scope>
    <source>
        <strain evidence="4 5">SEMIA 492</strain>
    </source>
</reference>
<feature type="domain" description="Peptidase M20 dimerisation" evidence="3">
    <location>
        <begin position="188"/>
        <end position="284"/>
    </location>
</feature>
<dbReference type="InterPro" id="IPR036264">
    <property type="entry name" value="Bact_exopeptidase_dim_dom"/>
</dbReference>
<accession>A0A7W7EP38</accession>
<comment type="cofactor">
    <cofactor evidence="2">
        <name>Mn(2+)</name>
        <dbReference type="ChEBI" id="CHEBI:29035"/>
    </cofactor>
    <text evidence="2">The Mn(2+) ion enhances activity.</text>
</comment>
<dbReference type="EMBL" id="JACIIG010000016">
    <property type="protein sequence ID" value="MBB4570843.1"/>
    <property type="molecule type" value="Genomic_DNA"/>
</dbReference>
<dbReference type="EC" id="3.5.1.32" evidence="4"/>
<dbReference type="FunFam" id="3.30.70.360:FF:000001">
    <property type="entry name" value="N-acetyldiaminopimelate deacetylase"/>
    <property type="match status" value="1"/>
</dbReference>
<dbReference type="NCBIfam" id="TIGR01891">
    <property type="entry name" value="amidohydrolases"/>
    <property type="match status" value="1"/>
</dbReference>
<feature type="binding site" evidence="2">
    <location>
        <position position="103"/>
    </location>
    <ligand>
        <name>Mn(2+)</name>
        <dbReference type="ChEBI" id="CHEBI:29035"/>
        <label>2</label>
    </ligand>
</feature>
<dbReference type="Pfam" id="PF01546">
    <property type="entry name" value="Peptidase_M20"/>
    <property type="match status" value="1"/>
</dbReference>
<dbReference type="RefSeq" id="WP_028754183.1">
    <property type="nucleotide sequence ID" value="NZ_JACIIG010000016.1"/>
</dbReference>
<sequence>MNPSEASRIIADEAKIWRREIHQYPELLFDLPRTSAMVAEKLRAFGCGEVVTGIAKSGVVAVISGNKGNGKTIALRCDMDALPMSELTNLPYASKIPNMMHACGHDGHTAMLLGAAKRFAAERNFAGKIVLIFQPAEEGGGGGRVMLEEGLLDRFGIDEVYGMHNQPGLALGSFAIRSGPMMAAGDRFVITINGRGGHAASPHLARDPVVVASHVVVALQSIVSRFTDPFDPVVISVTFISGGDRKALNVIPPAVEVGGTVRTMLPATRRAVEQRFRDVVTGTAKLYDAHAEIDWRPGYPVTVNNAEKTSVAIAAASSVVGAERVDGHWPMTMGSEDFSYMLEKRPGALIWLGNGDSADLHNPVYDFNDNAIAYGIDYWAALVAQQLS</sequence>
<dbReference type="InterPro" id="IPR002933">
    <property type="entry name" value="Peptidase_M20"/>
</dbReference>
<dbReference type="GO" id="GO:0019877">
    <property type="term" value="P:diaminopimelate biosynthetic process"/>
    <property type="evidence" value="ECO:0007669"/>
    <property type="project" value="UniProtKB-ARBA"/>
</dbReference>
<dbReference type="SUPFAM" id="SSF53187">
    <property type="entry name" value="Zn-dependent exopeptidases"/>
    <property type="match status" value="1"/>
</dbReference>
<dbReference type="GO" id="GO:0046872">
    <property type="term" value="F:metal ion binding"/>
    <property type="evidence" value="ECO:0007669"/>
    <property type="project" value="UniProtKB-KW"/>
</dbReference>
<organism evidence="4 5">
    <name type="scientific">Rhizobium leucaenae</name>
    <dbReference type="NCBI Taxonomy" id="29450"/>
    <lineage>
        <taxon>Bacteria</taxon>
        <taxon>Pseudomonadati</taxon>
        <taxon>Pseudomonadota</taxon>
        <taxon>Alphaproteobacteria</taxon>
        <taxon>Hyphomicrobiales</taxon>
        <taxon>Rhizobiaceae</taxon>
        <taxon>Rhizobium/Agrobacterium group</taxon>
        <taxon>Rhizobium</taxon>
    </lineage>
</organism>
<feature type="binding site" evidence="2">
    <location>
        <position position="361"/>
    </location>
    <ligand>
        <name>Mn(2+)</name>
        <dbReference type="ChEBI" id="CHEBI:29035"/>
        <label>2</label>
    </ligand>
</feature>
<feature type="binding site" evidence="2">
    <location>
        <position position="105"/>
    </location>
    <ligand>
        <name>Mn(2+)</name>
        <dbReference type="ChEBI" id="CHEBI:29035"/>
        <label>2</label>
    </ligand>
</feature>
<evidence type="ECO:0000256" key="1">
    <source>
        <dbReference type="ARBA" id="ARBA00022801"/>
    </source>
</evidence>
<evidence type="ECO:0000259" key="3">
    <source>
        <dbReference type="Pfam" id="PF07687"/>
    </source>
</evidence>
<protein>
    <submittedName>
        <fullName evidence="4">Hippurate hydrolase</fullName>
        <ecNumber evidence="4">3.5.1.32</ecNumber>
    </submittedName>
</protein>
<dbReference type="InterPro" id="IPR017439">
    <property type="entry name" value="Amidohydrolase"/>
</dbReference>
<name>A0A7W7EP38_9HYPH</name>
<dbReference type="PIRSF" id="PIRSF005962">
    <property type="entry name" value="Pept_M20D_amidohydro"/>
    <property type="match status" value="1"/>
</dbReference>
<evidence type="ECO:0000256" key="2">
    <source>
        <dbReference type="PIRSR" id="PIRSR005962-1"/>
    </source>
</evidence>
<dbReference type="GO" id="GO:0050118">
    <property type="term" value="F:N-acetyldiaminopimelate deacetylase activity"/>
    <property type="evidence" value="ECO:0007669"/>
    <property type="project" value="UniProtKB-ARBA"/>
</dbReference>
<evidence type="ECO:0000313" key="5">
    <source>
        <dbReference type="Proteomes" id="UP000543836"/>
    </source>
</evidence>
<dbReference type="SUPFAM" id="SSF55031">
    <property type="entry name" value="Bacterial exopeptidase dimerisation domain"/>
    <property type="match status" value="1"/>
</dbReference>
<keyword evidence="1 4" id="KW-0378">Hydrolase</keyword>
<keyword evidence="5" id="KW-1185">Reference proteome</keyword>
<comment type="caution">
    <text evidence="4">The sequence shown here is derived from an EMBL/GenBank/DDBJ whole genome shotgun (WGS) entry which is preliminary data.</text>
</comment>